<dbReference type="Proteomes" id="UP001642540">
    <property type="component" value="Unassembled WGS sequence"/>
</dbReference>
<reference evidence="1 2" key="1">
    <citation type="submission" date="2024-08" db="EMBL/GenBank/DDBJ databases">
        <authorList>
            <person name="Cucini C."/>
            <person name="Frati F."/>
        </authorList>
    </citation>
    <scope>NUCLEOTIDE SEQUENCE [LARGE SCALE GENOMIC DNA]</scope>
</reference>
<accession>A0ABP1PVU2</accession>
<proteinExistence type="predicted"/>
<name>A0ABP1PVU2_9HEXA</name>
<sequence length="148" mass="17817">MTEDKLMAKTKKQLKEWIKINEKIAHFNLTWVDEVTKLCIVYNRLRQEIDEAAISTKERVVNRLHCVITNPAMFKWIKYSLKIVESSLNIMGKQLDFTEEITRFFKLMRRENKTWNQMVPSFHDSETYENMSIEDLKVVLGRWTERNE</sequence>
<keyword evidence="2" id="KW-1185">Reference proteome</keyword>
<evidence type="ECO:0000313" key="2">
    <source>
        <dbReference type="Proteomes" id="UP001642540"/>
    </source>
</evidence>
<organism evidence="1 2">
    <name type="scientific">Orchesella dallaii</name>
    <dbReference type="NCBI Taxonomy" id="48710"/>
    <lineage>
        <taxon>Eukaryota</taxon>
        <taxon>Metazoa</taxon>
        <taxon>Ecdysozoa</taxon>
        <taxon>Arthropoda</taxon>
        <taxon>Hexapoda</taxon>
        <taxon>Collembola</taxon>
        <taxon>Entomobryomorpha</taxon>
        <taxon>Entomobryoidea</taxon>
        <taxon>Orchesellidae</taxon>
        <taxon>Orchesellinae</taxon>
        <taxon>Orchesella</taxon>
    </lineage>
</organism>
<protein>
    <submittedName>
        <fullName evidence="1">Uncharacterized protein</fullName>
    </submittedName>
</protein>
<comment type="caution">
    <text evidence="1">The sequence shown here is derived from an EMBL/GenBank/DDBJ whole genome shotgun (WGS) entry which is preliminary data.</text>
</comment>
<dbReference type="EMBL" id="CAXLJM020000013">
    <property type="protein sequence ID" value="CAL8079562.1"/>
    <property type="molecule type" value="Genomic_DNA"/>
</dbReference>
<gene>
    <name evidence="1" type="ORF">ODALV1_LOCUS4400</name>
</gene>
<evidence type="ECO:0000313" key="1">
    <source>
        <dbReference type="EMBL" id="CAL8079562.1"/>
    </source>
</evidence>